<proteinExistence type="predicted"/>
<keyword evidence="2" id="KW-1185">Reference proteome</keyword>
<gene>
    <name evidence="1" type="ORF">CBA19CS22_17905</name>
</gene>
<comment type="caution">
    <text evidence="1">The sequence shown here is derived from an EMBL/GenBank/DDBJ whole genome shotgun (WGS) entry which is preliminary data.</text>
</comment>
<protein>
    <submittedName>
        <fullName evidence="1">M4 family metallopeptidase</fullName>
    </submittedName>
</protein>
<evidence type="ECO:0000313" key="2">
    <source>
        <dbReference type="Proteomes" id="UP001055013"/>
    </source>
</evidence>
<organism evidence="1 2">
    <name type="scientific">Caballeronia novacaledonica</name>
    <dbReference type="NCBI Taxonomy" id="1544861"/>
    <lineage>
        <taxon>Bacteria</taxon>
        <taxon>Pseudomonadati</taxon>
        <taxon>Pseudomonadota</taxon>
        <taxon>Betaproteobacteria</taxon>
        <taxon>Burkholderiales</taxon>
        <taxon>Burkholderiaceae</taxon>
        <taxon>Caballeronia</taxon>
    </lineage>
</organism>
<dbReference type="EMBL" id="BPUR01000009">
    <property type="protein sequence ID" value="GJH18445.1"/>
    <property type="molecule type" value="Genomic_DNA"/>
</dbReference>
<sequence>MVCAFRRAGVFRIVRVTKESTLCNYSQPGHRHSIFCILPPHILEHIAKNGDKAQRSFAVDTLSTDHTMRQFRSTQAAFLQKRSTAPMPTAAVPAAQISIYTATNTQTLPGTLVRGPGSGKSNDNSVDEAYDGLDETFIFYEQVLHRNSIDDAGMPLIGTVHFGSNYDNAFWNGQQMVFGDGDGTLFNRFTIALDVIGHELTHGVTEHTANLNYMGQPGALNESVSDVFGSLIKQYKGKQTASEADWLIGAGLLGKGAQGVALRSMKAPGTAYDDPTLGKDPQPDNMKNYVHTTQDSGGVHINSGIPNHAFYLAAIELGGNAWDKAGRIWYATLNDAHLKPSSTFRGFAQLTVANAVKLFGANGAEASAVTKAWKTVGVL</sequence>
<name>A0ACB5QUF8_9BURK</name>
<reference evidence="1" key="1">
    <citation type="submission" date="2021-09" db="EMBL/GenBank/DDBJ databases">
        <title>Isolation and characterization of 3-chlorobenzoate degrading bacteria from soils in Shizuoka.</title>
        <authorList>
            <person name="Ifat A."/>
            <person name="Ogawa N."/>
            <person name="Kimbara K."/>
            <person name="Moriuchi R."/>
            <person name="Dohra H."/>
            <person name="Shintani M."/>
        </authorList>
    </citation>
    <scope>NUCLEOTIDE SEQUENCE</scope>
    <source>
        <strain evidence="1">19CS2-2</strain>
    </source>
</reference>
<accession>A0ACB5QUF8</accession>
<evidence type="ECO:0000313" key="1">
    <source>
        <dbReference type="EMBL" id="GJH18445.1"/>
    </source>
</evidence>
<dbReference type="Proteomes" id="UP001055013">
    <property type="component" value="Unassembled WGS sequence"/>
</dbReference>